<comment type="caution">
    <text evidence="2">The sequence shown here is derived from an EMBL/GenBank/DDBJ whole genome shotgun (WGS) entry which is preliminary data.</text>
</comment>
<gene>
    <name evidence="2" type="ORF">RIF29_18646</name>
</gene>
<name>A0AAN9EYJ4_CROPI</name>
<organism evidence="2 3">
    <name type="scientific">Crotalaria pallida</name>
    <name type="common">Smooth rattlebox</name>
    <name type="synonym">Crotalaria striata</name>
    <dbReference type="NCBI Taxonomy" id="3830"/>
    <lineage>
        <taxon>Eukaryota</taxon>
        <taxon>Viridiplantae</taxon>
        <taxon>Streptophyta</taxon>
        <taxon>Embryophyta</taxon>
        <taxon>Tracheophyta</taxon>
        <taxon>Spermatophyta</taxon>
        <taxon>Magnoliopsida</taxon>
        <taxon>eudicotyledons</taxon>
        <taxon>Gunneridae</taxon>
        <taxon>Pentapetalae</taxon>
        <taxon>rosids</taxon>
        <taxon>fabids</taxon>
        <taxon>Fabales</taxon>
        <taxon>Fabaceae</taxon>
        <taxon>Papilionoideae</taxon>
        <taxon>50 kb inversion clade</taxon>
        <taxon>genistoids sensu lato</taxon>
        <taxon>core genistoids</taxon>
        <taxon>Crotalarieae</taxon>
        <taxon>Crotalaria</taxon>
    </lineage>
</organism>
<evidence type="ECO:0000256" key="1">
    <source>
        <dbReference type="SAM" id="MobiDB-lite"/>
    </source>
</evidence>
<dbReference type="AlphaFoldDB" id="A0AAN9EYJ4"/>
<dbReference type="Proteomes" id="UP001372338">
    <property type="component" value="Unassembled WGS sequence"/>
</dbReference>
<reference evidence="2 3" key="1">
    <citation type="submission" date="2024-01" db="EMBL/GenBank/DDBJ databases">
        <title>The genomes of 5 underutilized Papilionoideae crops provide insights into root nodulation and disease resistanc.</title>
        <authorList>
            <person name="Yuan L."/>
        </authorList>
    </citation>
    <scope>NUCLEOTIDE SEQUENCE [LARGE SCALE GENOMIC DNA]</scope>
    <source>
        <strain evidence="2">ZHUSHIDOU_FW_LH</strain>
        <tissue evidence="2">Leaf</tissue>
    </source>
</reference>
<keyword evidence="3" id="KW-1185">Reference proteome</keyword>
<evidence type="ECO:0000313" key="2">
    <source>
        <dbReference type="EMBL" id="KAK7266007.1"/>
    </source>
</evidence>
<protein>
    <submittedName>
        <fullName evidence="2">Uncharacterized protein</fullName>
    </submittedName>
</protein>
<sequence>MSWTSALKITLFLLLTACFTLPFKRGELGHRLGFSPSIRRGQTKLVASLVVLFSLHRLAATTARRQQLGFVLRNMEPATDTENNVRRSKKKAKSGNGAAKEHKSSYKTSAEGPRVF</sequence>
<proteinExistence type="predicted"/>
<feature type="region of interest" description="Disordered" evidence="1">
    <location>
        <begin position="79"/>
        <end position="116"/>
    </location>
</feature>
<accession>A0AAN9EYJ4</accession>
<evidence type="ECO:0000313" key="3">
    <source>
        <dbReference type="Proteomes" id="UP001372338"/>
    </source>
</evidence>
<dbReference type="EMBL" id="JAYWIO010000004">
    <property type="protein sequence ID" value="KAK7266007.1"/>
    <property type="molecule type" value="Genomic_DNA"/>
</dbReference>